<keyword evidence="6 8" id="KW-0675">Receptor</keyword>
<keyword evidence="7 8" id="KW-0807">Transducer</keyword>
<feature type="transmembrane region" description="Helical" evidence="9">
    <location>
        <begin position="175"/>
        <end position="196"/>
    </location>
</feature>
<keyword evidence="3 9" id="KW-1133">Transmembrane helix</keyword>
<protein>
    <recommendedName>
        <fullName evidence="10">G-protein coupled receptors family 1 profile domain-containing protein</fullName>
    </recommendedName>
</protein>
<dbReference type="EMBL" id="JBHFQA010000013">
    <property type="protein sequence ID" value="KAL2089148.1"/>
    <property type="molecule type" value="Genomic_DNA"/>
</dbReference>
<evidence type="ECO:0000256" key="5">
    <source>
        <dbReference type="ARBA" id="ARBA00023136"/>
    </source>
</evidence>
<feature type="transmembrane region" description="Helical" evidence="9">
    <location>
        <begin position="217"/>
        <end position="243"/>
    </location>
</feature>
<dbReference type="Gene3D" id="1.20.1070.10">
    <property type="entry name" value="Rhodopsin 7-helix transmembrane proteins"/>
    <property type="match status" value="1"/>
</dbReference>
<comment type="similarity">
    <text evidence="8">Belongs to the G-protein coupled receptor 1 family.</text>
</comment>
<dbReference type="PRINTS" id="PR00237">
    <property type="entry name" value="GPCRRHODOPSN"/>
</dbReference>
<dbReference type="PROSITE" id="PS00237">
    <property type="entry name" value="G_PROTEIN_RECEP_F1_1"/>
    <property type="match status" value="1"/>
</dbReference>
<dbReference type="GO" id="GO:0016020">
    <property type="term" value="C:membrane"/>
    <property type="evidence" value="ECO:0007669"/>
    <property type="project" value="UniProtKB-SubCell"/>
</dbReference>
<feature type="domain" description="G-protein coupled receptors family 1 profile" evidence="10">
    <location>
        <begin position="33"/>
        <end position="280"/>
    </location>
</feature>
<feature type="transmembrane region" description="Helical" evidence="9">
    <location>
        <begin position="90"/>
        <end position="111"/>
    </location>
</feature>
<dbReference type="Proteomes" id="UP001591681">
    <property type="component" value="Unassembled WGS sequence"/>
</dbReference>
<dbReference type="GO" id="GO:0004930">
    <property type="term" value="F:G protein-coupled receptor activity"/>
    <property type="evidence" value="ECO:0007669"/>
    <property type="project" value="UniProtKB-KW"/>
</dbReference>
<name>A0ABD1JQR6_9TELE</name>
<keyword evidence="5 9" id="KW-0472">Membrane</keyword>
<evidence type="ECO:0000256" key="3">
    <source>
        <dbReference type="ARBA" id="ARBA00022989"/>
    </source>
</evidence>
<sequence length="291" mass="33118">MEPYNVSNLTEPPLKDQVGSGVLGFCFLLGIPGNILVVVMILRHFKRENFTLHLMLNLAASDILCLLNTPLAIYNLLWGWSIGDALCKTFYFFIYLSVAVSLLTITLISVHRYVFVLHPEQWARLGRKGEKALLFILWATACLPCGLLTSTYGVVRHGSRDVCWRIHMSDQRRVAILLSEFVMNFIFPFSIITTSYCRLHKKVNQTAFFSDQRLARLIMSIVVTFLILWTPCHVVSLLEVFAFSVKSHNLVLYNKLQAIKRVSRPIVKSFINSCVNPLLYAFNVRSLRGSG</sequence>
<evidence type="ECO:0000313" key="12">
    <source>
        <dbReference type="Proteomes" id="UP001591681"/>
    </source>
</evidence>
<evidence type="ECO:0000256" key="2">
    <source>
        <dbReference type="ARBA" id="ARBA00022692"/>
    </source>
</evidence>
<dbReference type="AlphaFoldDB" id="A0ABD1JQR6"/>
<dbReference type="PROSITE" id="PS50262">
    <property type="entry name" value="G_PROTEIN_RECEP_F1_2"/>
    <property type="match status" value="1"/>
</dbReference>
<evidence type="ECO:0000256" key="4">
    <source>
        <dbReference type="ARBA" id="ARBA00023040"/>
    </source>
</evidence>
<keyword evidence="12" id="KW-1185">Reference proteome</keyword>
<proteinExistence type="inferred from homology"/>
<dbReference type="PANTHER" id="PTHR10489:SF946">
    <property type="entry name" value="LEUKOTRIENE B4 RECEPTOR 1-LIKE"/>
    <property type="match status" value="1"/>
</dbReference>
<gene>
    <name evidence="11" type="ORF">ACEWY4_016047</name>
</gene>
<feature type="transmembrane region" description="Helical" evidence="9">
    <location>
        <begin position="54"/>
        <end position="78"/>
    </location>
</feature>
<comment type="caution">
    <text evidence="11">The sequence shown here is derived from an EMBL/GenBank/DDBJ whole genome shotgun (WGS) entry which is preliminary data.</text>
</comment>
<dbReference type="InterPro" id="IPR050119">
    <property type="entry name" value="CCR1-9-like"/>
</dbReference>
<keyword evidence="2 8" id="KW-0812">Transmembrane</keyword>
<feature type="transmembrane region" description="Helical" evidence="9">
    <location>
        <begin position="132"/>
        <end position="155"/>
    </location>
</feature>
<reference evidence="11 12" key="1">
    <citation type="submission" date="2024-09" db="EMBL/GenBank/DDBJ databases">
        <title>A chromosome-level genome assembly of Gray's grenadier anchovy, Coilia grayii.</title>
        <authorList>
            <person name="Fu Z."/>
        </authorList>
    </citation>
    <scope>NUCLEOTIDE SEQUENCE [LARGE SCALE GENOMIC DNA]</scope>
    <source>
        <strain evidence="11">G4</strain>
        <tissue evidence="11">Muscle</tissue>
    </source>
</reference>
<dbReference type="SUPFAM" id="SSF81321">
    <property type="entry name" value="Family A G protein-coupled receptor-like"/>
    <property type="match status" value="1"/>
</dbReference>
<evidence type="ECO:0000256" key="9">
    <source>
        <dbReference type="SAM" id="Phobius"/>
    </source>
</evidence>
<evidence type="ECO:0000259" key="10">
    <source>
        <dbReference type="PROSITE" id="PS50262"/>
    </source>
</evidence>
<keyword evidence="4 8" id="KW-0297">G-protein coupled receptor</keyword>
<dbReference type="InterPro" id="IPR000276">
    <property type="entry name" value="GPCR_Rhodpsn"/>
</dbReference>
<feature type="transmembrane region" description="Helical" evidence="9">
    <location>
        <begin position="20"/>
        <end position="42"/>
    </location>
</feature>
<evidence type="ECO:0000256" key="1">
    <source>
        <dbReference type="ARBA" id="ARBA00004370"/>
    </source>
</evidence>
<evidence type="ECO:0000256" key="7">
    <source>
        <dbReference type="ARBA" id="ARBA00023224"/>
    </source>
</evidence>
<comment type="subcellular location">
    <subcellularLocation>
        <location evidence="1">Membrane</location>
    </subcellularLocation>
</comment>
<dbReference type="PANTHER" id="PTHR10489">
    <property type="entry name" value="CELL ADHESION MOLECULE"/>
    <property type="match status" value="1"/>
</dbReference>
<accession>A0ABD1JQR6</accession>
<evidence type="ECO:0000256" key="6">
    <source>
        <dbReference type="ARBA" id="ARBA00023170"/>
    </source>
</evidence>
<evidence type="ECO:0000313" key="11">
    <source>
        <dbReference type="EMBL" id="KAL2089148.1"/>
    </source>
</evidence>
<dbReference type="Pfam" id="PF00001">
    <property type="entry name" value="7tm_1"/>
    <property type="match status" value="1"/>
</dbReference>
<organism evidence="11 12">
    <name type="scientific">Coilia grayii</name>
    <name type="common">Gray's grenadier anchovy</name>
    <dbReference type="NCBI Taxonomy" id="363190"/>
    <lineage>
        <taxon>Eukaryota</taxon>
        <taxon>Metazoa</taxon>
        <taxon>Chordata</taxon>
        <taxon>Craniata</taxon>
        <taxon>Vertebrata</taxon>
        <taxon>Euteleostomi</taxon>
        <taxon>Actinopterygii</taxon>
        <taxon>Neopterygii</taxon>
        <taxon>Teleostei</taxon>
        <taxon>Clupei</taxon>
        <taxon>Clupeiformes</taxon>
        <taxon>Clupeoidei</taxon>
        <taxon>Engraulidae</taxon>
        <taxon>Coilinae</taxon>
        <taxon>Coilia</taxon>
    </lineage>
</organism>
<evidence type="ECO:0000256" key="8">
    <source>
        <dbReference type="RuleBase" id="RU000688"/>
    </source>
</evidence>
<dbReference type="InterPro" id="IPR017452">
    <property type="entry name" value="GPCR_Rhodpsn_7TM"/>
</dbReference>